<accession>A0A3N2B9C0</accession>
<gene>
    <name evidence="5" type="ORF">EDD31_0203</name>
</gene>
<evidence type="ECO:0000256" key="1">
    <source>
        <dbReference type="ARBA" id="ARBA00023015"/>
    </source>
</evidence>
<organism evidence="5 6">
    <name type="scientific">Bogoriella caseilytica</name>
    <dbReference type="NCBI Taxonomy" id="56055"/>
    <lineage>
        <taxon>Bacteria</taxon>
        <taxon>Bacillati</taxon>
        <taxon>Actinomycetota</taxon>
        <taxon>Actinomycetes</taxon>
        <taxon>Micrococcales</taxon>
        <taxon>Bogoriellaceae</taxon>
        <taxon>Bogoriella</taxon>
    </lineage>
</organism>
<comment type="caution">
    <text evidence="5">The sequence shown here is derived from an EMBL/GenBank/DDBJ whole genome shotgun (WGS) entry which is preliminary data.</text>
</comment>
<sequence length="132" mass="14671">MQFDNSAAIWVQLVHEFSRRIVVGAWAPGARIAGVRELAAELGVNPNTAQRALAELERDGLCRSERTTGRFVTSDQARIDALRSQLAGSAADDYIARAQGFGMDSDQARQLIEERWNHHDHHTHRPAEGEGR</sequence>
<dbReference type="InterPro" id="IPR000524">
    <property type="entry name" value="Tscrpt_reg_HTH_GntR"/>
</dbReference>
<feature type="domain" description="HTH gntR-type" evidence="4">
    <location>
        <begin position="7"/>
        <end position="75"/>
    </location>
</feature>
<dbReference type="AlphaFoldDB" id="A0A3N2B9C0"/>
<dbReference type="RefSeq" id="WP_123302521.1">
    <property type="nucleotide sequence ID" value="NZ_RKHK01000001.1"/>
</dbReference>
<dbReference type="PANTHER" id="PTHR38445:SF6">
    <property type="entry name" value="GNTR-FAMILY TRANSCRIPTIONAL REGULATOR"/>
    <property type="match status" value="1"/>
</dbReference>
<dbReference type="CDD" id="cd07377">
    <property type="entry name" value="WHTH_GntR"/>
    <property type="match status" value="1"/>
</dbReference>
<dbReference type="Proteomes" id="UP000280668">
    <property type="component" value="Unassembled WGS sequence"/>
</dbReference>
<dbReference type="InterPro" id="IPR036390">
    <property type="entry name" value="WH_DNA-bd_sf"/>
</dbReference>
<dbReference type="Pfam" id="PF00392">
    <property type="entry name" value="GntR"/>
    <property type="match status" value="1"/>
</dbReference>
<evidence type="ECO:0000313" key="5">
    <source>
        <dbReference type="EMBL" id="ROR71865.1"/>
    </source>
</evidence>
<dbReference type="SUPFAM" id="SSF46785">
    <property type="entry name" value="Winged helix' DNA-binding domain"/>
    <property type="match status" value="1"/>
</dbReference>
<reference evidence="5 6" key="1">
    <citation type="submission" date="2018-11" db="EMBL/GenBank/DDBJ databases">
        <title>Sequencing the genomes of 1000 actinobacteria strains.</title>
        <authorList>
            <person name="Klenk H.-P."/>
        </authorList>
    </citation>
    <scope>NUCLEOTIDE SEQUENCE [LARGE SCALE GENOMIC DNA]</scope>
    <source>
        <strain evidence="5 6">DSM 11294</strain>
    </source>
</reference>
<dbReference type="PROSITE" id="PS50949">
    <property type="entry name" value="HTH_GNTR"/>
    <property type="match status" value="1"/>
</dbReference>
<evidence type="ECO:0000259" key="4">
    <source>
        <dbReference type="PROSITE" id="PS50949"/>
    </source>
</evidence>
<evidence type="ECO:0000256" key="3">
    <source>
        <dbReference type="ARBA" id="ARBA00023163"/>
    </source>
</evidence>
<keyword evidence="3" id="KW-0804">Transcription</keyword>
<evidence type="ECO:0000256" key="2">
    <source>
        <dbReference type="ARBA" id="ARBA00023125"/>
    </source>
</evidence>
<name>A0A3N2B9C0_9MICO</name>
<dbReference type="EMBL" id="RKHK01000001">
    <property type="protein sequence ID" value="ROR71865.1"/>
    <property type="molecule type" value="Genomic_DNA"/>
</dbReference>
<dbReference type="InterPro" id="IPR036388">
    <property type="entry name" value="WH-like_DNA-bd_sf"/>
</dbReference>
<dbReference type="Gene3D" id="1.10.10.10">
    <property type="entry name" value="Winged helix-like DNA-binding domain superfamily/Winged helix DNA-binding domain"/>
    <property type="match status" value="1"/>
</dbReference>
<dbReference type="OrthoDB" id="4307011at2"/>
<dbReference type="GO" id="GO:0003700">
    <property type="term" value="F:DNA-binding transcription factor activity"/>
    <property type="evidence" value="ECO:0007669"/>
    <property type="project" value="InterPro"/>
</dbReference>
<proteinExistence type="predicted"/>
<keyword evidence="6" id="KW-1185">Reference proteome</keyword>
<dbReference type="SMART" id="SM00345">
    <property type="entry name" value="HTH_GNTR"/>
    <property type="match status" value="1"/>
</dbReference>
<evidence type="ECO:0000313" key="6">
    <source>
        <dbReference type="Proteomes" id="UP000280668"/>
    </source>
</evidence>
<keyword evidence="1" id="KW-0805">Transcription regulation</keyword>
<dbReference type="PANTHER" id="PTHR38445">
    <property type="entry name" value="HTH-TYPE TRANSCRIPTIONAL REPRESSOR YTRA"/>
    <property type="match status" value="1"/>
</dbReference>
<protein>
    <submittedName>
        <fullName evidence="5">DNA-binding transcriptional regulator YhcF (GntR family)</fullName>
    </submittedName>
</protein>
<keyword evidence="2 5" id="KW-0238">DNA-binding</keyword>
<dbReference type="GO" id="GO:0003677">
    <property type="term" value="F:DNA binding"/>
    <property type="evidence" value="ECO:0007669"/>
    <property type="project" value="UniProtKB-KW"/>
</dbReference>